<sequence>MIREVEVAMMRCWRSAVTLVVWVCLLVAGCASEWDRGMRALKTDPMASVMWEGLELLGTVETVNDSPKPSPPSITYCYKLDISVSRAFDAVMDSAEKHGWVENPELRTSQKAVAKKQYGEHGGTLIASVDSDRCLQQHPDFQFRISLFYS</sequence>
<accession>A0A3P1WU77</accession>
<evidence type="ECO:0008006" key="3">
    <source>
        <dbReference type="Google" id="ProtNLM"/>
    </source>
</evidence>
<name>A0A3P1WU77_9ACTN</name>
<dbReference type="AlphaFoldDB" id="A0A3P1WU77"/>
<dbReference type="OrthoDB" id="9851350at2"/>
<dbReference type="PROSITE" id="PS51257">
    <property type="entry name" value="PROKAR_LIPOPROTEIN"/>
    <property type="match status" value="1"/>
</dbReference>
<reference evidence="1 2" key="1">
    <citation type="submission" date="2018-11" db="EMBL/GenBank/DDBJ databases">
        <title>Genomes From Bacteria Associated with the Canine Oral Cavity: a Test Case for Automated Genome-Based Taxonomic Assignment.</title>
        <authorList>
            <person name="Coil D.A."/>
            <person name="Jospin G."/>
            <person name="Darling A.E."/>
            <person name="Wallis C."/>
            <person name="Davis I.J."/>
            <person name="Harris S."/>
            <person name="Eisen J.A."/>
            <person name="Holcombe L.J."/>
            <person name="O'Flynn C."/>
        </authorList>
    </citation>
    <scope>NUCLEOTIDE SEQUENCE [LARGE SCALE GENOMIC DNA]</scope>
    <source>
        <strain evidence="1 2">OH2822_COT-296</strain>
    </source>
</reference>
<evidence type="ECO:0000313" key="2">
    <source>
        <dbReference type="Proteomes" id="UP000280935"/>
    </source>
</evidence>
<proteinExistence type="predicted"/>
<gene>
    <name evidence="1" type="ORF">EII35_05530</name>
</gene>
<protein>
    <recommendedName>
        <fullName evidence="3">Lipoprotein</fullName>
    </recommendedName>
</protein>
<dbReference type="Proteomes" id="UP000280935">
    <property type="component" value="Unassembled WGS sequence"/>
</dbReference>
<organism evidence="1 2">
    <name type="scientific">Arachnia propionica</name>
    <dbReference type="NCBI Taxonomy" id="1750"/>
    <lineage>
        <taxon>Bacteria</taxon>
        <taxon>Bacillati</taxon>
        <taxon>Actinomycetota</taxon>
        <taxon>Actinomycetes</taxon>
        <taxon>Propionibacteriales</taxon>
        <taxon>Propionibacteriaceae</taxon>
        <taxon>Arachnia</taxon>
    </lineage>
</organism>
<dbReference type="EMBL" id="RQYT01000008">
    <property type="protein sequence ID" value="RRD50202.1"/>
    <property type="molecule type" value="Genomic_DNA"/>
</dbReference>
<comment type="caution">
    <text evidence="1">The sequence shown here is derived from an EMBL/GenBank/DDBJ whole genome shotgun (WGS) entry which is preliminary data.</text>
</comment>
<evidence type="ECO:0000313" key="1">
    <source>
        <dbReference type="EMBL" id="RRD50202.1"/>
    </source>
</evidence>
<dbReference type="RefSeq" id="WP_125227458.1">
    <property type="nucleotide sequence ID" value="NZ_RQYT01000008.1"/>
</dbReference>